<dbReference type="Proteomes" id="UP000316541">
    <property type="component" value="Unassembled WGS sequence"/>
</dbReference>
<feature type="region of interest" description="Disordered" evidence="4">
    <location>
        <begin position="326"/>
        <end position="355"/>
    </location>
</feature>
<dbReference type="SUPFAM" id="SSF51395">
    <property type="entry name" value="FMN-linked oxidoreductases"/>
    <property type="match status" value="1"/>
</dbReference>
<feature type="domain" description="NADH:flavin oxidoreductase/NADH oxidase N-terminal" evidence="5">
    <location>
        <begin position="4"/>
        <end position="328"/>
    </location>
</feature>
<evidence type="ECO:0000256" key="2">
    <source>
        <dbReference type="ARBA" id="ARBA00005979"/>
    </source>
</evidence>
<sequence>MTKSLFDSVTLGKLDLPNRLAMSPMTRSRSYDGLASELMVEYYAQRAGAGLIITEGIQPSVIGQGAINTPGLHTDEQVASWRKVTDAVHDRAGRIFAQLWHSGRVAHSSLYPDGRLPVAPSAVPSGGHMISYTGEQLDHPTPHALTLQEIAETIADFVAAARNAMAAGFDGVELHAANGYLIHQFLSDNVNLRDDEYGERTRFALDVTHAVADAIGPERTGIRLSPGNPYNGIEERDPSALYTSLLGALRPDLAYVHLLEIGNRPLTEHLRSVWPGTLMLNPHTGIKPVAGMFASAEEAEAALPVADVIALGGLWLANPDLPARIRAGGPYNEPDPETFYGGDRRGYTDYPPLAR</sequence>
<evidence type="ECO:0000256" key="1">
    <source>
        <dbReference type="ARBA" id="ARBA00001917"/>
    </source>
</evidence>
<dbReference type="GO" id="GO:0010181">
    <property type="term" value="F:FMN binding"/>
    <property type="evidence" value="ECO:0007669"/>
    <property type="project" value="InterPro"/>
</dbReference>
<accession>A0A544YW78</accession>
<comment type="similarity">
    <text evidence="2">Belongs to the NADH:flavin oxidoreductase/NADH oxidase family.</text>
</comment>
<evidence type="ECO:0000313" key="7">
    <source>
        <dbReference type="Proteomes" id="UP000316541"/>
    </source>
</evidence>
<protein>
    <submittedName>
        <fullName evidence="6">Alkene reductase</fullName>
    </submittedName>
</protein>
<organism evidence="6 7">
    <name type="scientific">Microbispora hainanensis</name>
    <dbReference type="NCBI Taxonomy" id="568844"/>
    <lineage>
        <taxon>Bacteria</taxon>
        <taxon>Bacillati</taxon>
        <taxon>Actinomycetota</taxon>
        <taxon>Actinomycetes</taxon>
        <taxon>Streptosporangiales</taxon>
        <taxon>Streptosporangiaceae</taxon>
        <taxon>Microbispora</taxon>
    </lineage>
</organism>
<dbReference type="InterPro" id="IPR001155">
    <property type="entry name" value="OxRdtase_FMN_N"/>
</dbReference>
<gene>
    <name evidence="6" type="ORF">FLX08_12915</name>
</gene>
<name>A0A544YW78_9ACTN</name>
<dbReference type="PANTHER" id="PTHR22893:SF91">
    <property type="entry name" value="NADPH DEHYDROGENASE 2-RELATED"/>
    <property type="match status" value="1"/>
</dbReference>
<evidence type="ECO:0000256" key="3">
    <source>
        <dbReference type="ARBA" id="ARBA00023002"/>
    </source>
</evidence>
<evidence type="ECO:0000259" key="5">
    <source>
        <dbReference type="Pfam" id="PF00724"/>
    </source>
</evidence>
<reference evidence="6 7" key="1">
    <citation type="submission" date="2019-07" db="EMBL/GenBank/DDBJ databases">
        <title>Microbispora hainanensis DSM 45428.</title>
        <authorList>
            <person name="Thawai C."/>
        </authorList>
    </citation>
    <scope>NUCLEOTIDE SEQUENCE [LARGE SCALE GENOMIC DNA]</scope>
    <source>
        <strain evidence="6 7">DSM 45428</strain>
    </source>
</reference>
<dbReference type="Gene3D" id="3.20.20.70">
    <property type="entry name" value="Aldolase class I"/>
    <property type="match status" value="1"/>
</dbReference>
<dbReference type="GO" id="GO:0016628">
    <property type="term" value="F:oxidoreductase activity, acting on the CH-CH group of donors, NAD or NADP as acceptor"/>
    <property type="evidence" value="ECO:0007669"/>
    <property type="project" value="UniProtKB-ARBA"/>
</dbReference>
<dbReference type="AlphaFoldDB" id="A0A544YW78"/>
<dbReference type="EMBL" id="VIRM01000013">
    <property type="protein sequence ID" value="TQS21023.1"/>
    <property type="molecule type" value="Genomic_DNA"/>
</dbReference>
<comment type="caution">
    <text evidence="6">The sequence shown here is derived from an EMBL/GenBank/DDBJ whole genome shotgun (WGS) entry which is preliminary data.</text>
</comment>
<dbReference type="InterPro" id="IPR045247">
    <property type="entry name" value="Oye-like"/>
</dbReference>
<dbReference type="PANTHER" id="PTHR22893">
    <property type="entry name" value="NADH OXIDOREDUCTASE-RELATED"/>
    <property type="match status" value="1"/>
</dbReference>
<proteinExistence type="inferred from homology"/>
<dbReference type="RefSeq" id="WP_142619075.1">
    <property type="nucleotide sequence ID" value="NZ_VIRM01000013.1"/>
</dbReference>
<dbReference type="Pfam" id="PF00724">
    <property type="entry name" value="Oxidored_FMN"/>
    <property type="match status" value="1"/>
</dbReference>
<dbReference type="FunFam" id="3.20.20.70:FF:000059">
    <property type="entry name" value="N-ethylmaleimide reductase, FMN-linked"/>
    <property type="match status" value="1"/>
</dbReference>
<keyword evidence="3" id="KW-0560">Oxidoreductase</keyword>
<dbReference type="GO" id="GO:0005829">
    <property type="term" value="C:cytosol"/>
    <property type="evidence" value="ECO:0007669"/>
    <property type="project" value="UniProtKB-ARBA"/>
</dbReference>
<comment type="cofactor">
    <cofactor evidence="1">
        <name>FMN</name>
        <dbReference type="ChEBI" id="CHEBI:58210"/>
    </cofactor>
</comment>
<evidence type="ECO:0000313" key="6">
    <source>
        <dbReference type="EMBL" id="TQS21023.1"/>
    </source>
</evidence>
<dbReference type="InterPro" id="IPR013785">
    <property type="entry name" value="Aldolase_TIM"/>
</dbReference>
<dbReference type="CDD" id="cd02933">
    <property type="entry name" value="OYE_like_FMN"/>
    <property type="match status" value="1"/>
</dbReference>
<evidence type="ECO:0000256" key="4">
    <source>
        <dbReference type="SAM" id="MobiDB-lite"/>
    </source>
</evidence>